<keyword evidence="3" id="KW-1185">Reference proteome</keyword>
<feature type="compositionally biased region" description="Low complexity" evidence="1">
    <location>
        <begin position="56"/>
        <end position="69"/>
    </location>
</feature>
<name>D7L469_ARALL</name>
<dbReference type="HOGENOM" id="CLU_061660_0_0_1"/>
<proteinExistence type="predicted"/>
<accession>D7L469</accession>
<dbReference type="Proteomes" id="UP000008694">
    <property type="component" value="Unassembled WGS sequence"/>
</dbReference>
<gene>
    <name evidence="2" type="ORF">ARALYDRAFT_898942</name>
</gene>
<evidence type="ECO:0000313" key="2">
    <source>
        <dbReference type="EMBL" id="EFH59732.1"/>
    </source>
</evidence>
<dbReference type="EMBL" id="GL348715">
    <property type="protein sequence ID" value="EFH59732.1"/>
    <property type="molecule type" value="Genomic_DNA"/>
</dbReference>
<dbReference type="AlphaFoldDB" id="D7L469"/>
<evidence type="ECO:0000256" key="1">
    <source>
        <dbReference type="SAM" id="MobiDB-lite"/>
    </source>
</evidence>
<reference evidence="3" key="1">
    <citation type="journal article" date="2011" name="Nat. Genet.">
        <title>The Arabidopsis lyrata genome sequence and the basis of rapid genome size change.</title>
        <authorList>
            <person name="Hu T.T."/>
            <person name="Pattyn P."/>
            <person name="Bakker E.G."/>
            <person name="Cao J."/>
            <person name="Cheng J.-F."/>
            <person name="Clark R.M."/>
            <person name="Fahlgren N."/>
            <person name="Fawcett J.A."/>
            <person name="Grimwood J."/>
            <person name="Gundlach H."/>
            <person name="Haberer G."/>
            <person name="Hollister J.D."/>
            <person name="Ossowski S."/>
            <person name="Ottilar R.P."/>
            <person name="Salamov A.A."/>
            <person name="Schneeberger K."/>
            <person name="Spannagl M."/>
            <person name="Wang X."/>
            <person name="Yang L."/>
            <person name="Nasrallah M.E."/>
            <person name="Bergelson J."/>
            <person name="Carrington J.C."/>
            <person name="Gaut B.S."/>
            <person name="Schmutz J."/>
            <person name="Mayer K.F.X."/>
            <person name="Van de Peer Y."/>
            <person name="Grigoriev I.V."/>
            <person name="Nordborg M."/>
            <person name="Weigel D."/>
            <person name="Guo Y.-L."/>
        </authorList>
    </citation>
    <scope>NUCLEOTIDE SEQUENCE [LARGE SCALE GENOMIC DNA]</scope>
    <source>
        <strain evidence="3">cv. MN47</strain>
    </source>
</reference>
<protein>
    <submittedName>
        <fullName evidence="2">Predicted protein</fullName>
    </submittedName>
</protein>
<evidence type="ECO:0000313" key="3">
    <source>
        <dbReference type="Proteomes" id="UP000008694"/>
    </source>
</evidence>
<organism evidence="3">
    <name type="scientific">Arabidopsis lyrata subsp. lyrata</name>
    <name type="common">Lyre-leaved rock-cress</name>
    <dbReference type="NCBI Taxonomy" id="81972"/>
    <lineage>
        <taxon>Eukaryota</taxon>
        <taxon>Viridiplantae</taxon>
        <taxon>Streptophyta</taxon>
        <taxon>Embryophyta</taxon>
        <taxon>Tracheophyta</taxon>
        <taxon>Spermatophyta</taxon>
        <taxon>Magnoliopsida</taxon>
        <taxon>eudicotyledons</taxon>
        <taxon>Gunneridae</taxon>
        <taxon>Pentapetalae</taxon>
        <taxon>rosids</taxon>
        <taxon>malvids</taxon>
        <taxon>Brassicales</taxon>
        <taxon>Brassicaceae</taxon>
        <taxon>Camelineae</taxon>
        <taxon>Arabidopsis</taxon>
    </lineage>
</organism>
<feature type="region of interest" description="Disordered" evidence="1">
    <location>
        <begin position="56"/>
        <end position="76"/>
    </location>
</feature>
<dbReference type="Gramene" id="scaffold_302912.1">
    <property type="protein sequence ID" value="scaffold_302912.1"/>
    <property type="gene ID" value="scaffold_302912.1"/>
</dbReference>
<sequence>MFQIRQSCLSGKFLGDASLFGDSVPLSAQFRSPLRPLRFLPPFTPPMHLVDCRSSSFSSSKNSRSLFRRASPPSGKTSSYFAPGDFPHFSPCRVDRLIRVMPVIVVPATSLPRDLWPPLVSRIDARVAPVNRRRRRMPSPTLGLGQFSRFRFRRMHLIWVGPIFGSSEFCAGPLSLLGFQLALCCNHAFLACPTFGHKTSSTPTTIPVYLLFPFCHPFAISYFSTQRFTGYFSGFPLPKPDTSPIGPVRFRSRTTFVGSDFVQIRRSLLTGYFSGVSLPVSLAVPGCSQLRTTFVGSNFNGSSSWCFVTHVLTANSRIVMSALVADSISCSIALCVFHVVQGVFSLILSSVIKVQGLHDDVYCLSDRIALIYPSFCFCRH</sequence>